<dbReference type="STRING" id="662367.SAMN05216167_105296"/>
<organism evidence="1 2">
    <name type="scientific">Spirosoma endophyticum</name>
    <dbReference type="NCBI Taxonomy" id="662367"/>
    <lineage>
        <taxon>Bacteria</taxon>
        <taxon>Pseudomonadati</taxon>
        <taxon>Bacteroidota</taxon>
        <taxon>Cytophagia</taxon>
        <taxon>Cytophagales</taxon>
        <taxon>Cytophagaceae</taxon>
        <taxon>Spirosoma</taxon>
    </lineage>
</organism>
<evidence type="ECO:0000313" key="1">
    <source>
        <dbReference type="EMBL" id="SFD52031.1"/>
    </source>
</evidence>
<dbReference type="InterPro" id="IPR025345">
    <property type="entry name" value="DUF4249"/>
</dbReference>
<protein>
    <recommendedName>
        <fullName evidence="3">DUF4249 domain-containing protein</fullName>
    </recommendedName>
</protein>
<dbReference type="OrthoDB" id="1115009at2"/>
<accession>A0A1I1T0A7</accession>
<evidence type="ECO:0008006" key="3">
    <source>
        <dbReference type="Google" id="ProtNLM"/>
    </source>
</evidence>
<dbReference type="EMBL" id="FOLQ01000005">
    <property type="protein sequence ID" value="SFD52031.1"/>
    <property type="molecule type" value="Genomic_DNA"/>
</dbReference>
<dbReference type="Proteomes" id="UP000198598">
    <property type="component" value="Unassembled WGS sequence"/>
</dbReference>
<dbReference type="RefSeq" id="WP_093827792.1">
    <property type="nucleotide sequence ID" value="NZ_FOLQ01000005.1"/>
</dbReference>
<proteinExistence type="predicted"/>
<evidence type="ECO:0000313" key="2">
    <source>
        <dbReference type="Proteomes" id="UP000198598"/>
    </source>
</evidence>
<dbReference type="PROSITE" id="PS51257">
    <property type="entry name" value="PROKAR_LIPOPROTEIN"/>
    <property type="match status" value="1"/>
</dbReference>
<reference evidence="1 2" key="1">
    <citation type="submission" date="2016-10" db="EMBL/GenBank/DDBJ databases">
        <authorList>
            <person name="de Groot N.N."/>
        </authorList>
    </citation>
    <scope>NUCLEOTIDE SEQUENCE [LARGE SCALE GENOMIC DNA]</scope>
    <source>
        <strain evidence="1 2">DSM 26130</strain>
    </source>
</reference>
<dbReference type="Pfam" id="PF14054">
    <property type="entry name" value="DUF4249"/>
    <property type="match status" value="1"/>
</dbReference>
<keyword evidence="2" id="KW-1185">Reference proteome</keyword>
<sequence>MKIIYSIFLFFLTALFLSCSSLRNEVDPSQLGVESAKLVVSSFLSPQDTTLAVKVTRSATVVGDSISLLQTGNNITDATVTLSEGNKSVRLPYNNVSKSDTARSHPYYSVDARLLPIIAGHTYTLTVVTANGQQATSTCTIPAPVQPKDIVLDSLNRRYFIRANWQDPGGQVNYYQAAGIFRYILTSCKSCQMSTNDNLSFDDDTRGLFSDAGVDGSIMFSGRAYLTPSGQQANFYSQYKTASVLINLMSVDQAYYRYQEAVIRQRRSRNNPFAEPVLIPSNIEGGLGCFAGYNNAVLTLKLK</sequence>
<name>A0A1I1T0A7_9BACT</name>
<gene>
    <name evidence="1" type="ORF">SAMN05216167_105296</name>
</gene>
<dbReference type="AlphaFoldDB" id="A0A1I1T0A7"/>